<proteinExistence type="predicted"/>
<evidence type="ECO:0000313" key="4">
    <source>
        <dbReference type="Proteomes" id="UP001596292"/>
    </source>
</evidence>
<gene>
    <name evidence="3" type="ORF">ACFQE0_12990</name>
</gene>
<organism evidence="3 4">
    <name type="scientific">Methylobacterium komagatae</name>
    <dbReference type="NCBI Taxonomy" id="374425"/>
    <lineage>
        <taxon>Bacteria</taxon>
        <taxon>Pseudomonadati</taxon>
        <taxon>Pseudomonadota</taxon>
        <taxon>Alphaproteobacteria</taxon>
        <taxon>Hyphomicrobiales</taxon>
        <taxon>Methylobacteriaceae</taxon>
        <taxon>Methylobacterium</taxon>
    </lineage>
</organism>
<dbReference type="Pfam" id="PF21028">
    <property type="entry name" value="DUF1285_C"/>
    <property type="match status" value="1"/>
</dbReference>
<dbReference type="EMBL" id="JBHSWN010000001">
    <property type="protein sequence ID" value="MFC6790441.1"/>
    <property type="molecule type" value="Genomic_DNA"/>
</dbReference>
<reference evidence="4" key="1">
    <citation type="journal article" date="2019" name="Int. J. Syst. Evol. Microbiol.">
        <title>The Global Catalogue of Microorganisms (GCM) 10K type strain sequencing project: providing services to taxonomists for standard genome sequencing and annotation.</title>
        <authorList>
            <consortium name="The Broad Institute Genomics Platform"/>
            <consortium name="The Broad Institute Genome Sequencing Center for Infectious Disease"/>
            <person name="Wu L."/>
            <person name="Ma J."/>
        </authorList>
    </citation>
    <scope>NUCLEOTIDE SEQUENCE [LARGE SCALE GENOMIC DNA]</scope>
    <source>
        <strain evidence="4">CCUG 48316</strain>
    </source>
</reference>
<comment type="caution">
    <text evidence="3">The sequence shown here is derived from an EMBL/GenBank/DDBJ whole genome shotgun (WGS) entry which is preliminary data.</text>
</comment>
<sequence>MSDDATDPALSRLSAALGALPKRGLPPVEAWNPPYCGEIDIRIAADGTWHHNGSPIRREKLVRLFSTILRREPDGRTVLVTPAECVGIAVEDAPFLAVEMAVEGEGADRTIAFRTNVDDLVSVDAEHGLRFEQDPQGGLKPYLHVRRGLWALVTRALTYELVDLAEEREIDGETWLGIEAGGIFHMIAPAFDA</sequence>
<feature type="domain" description="DUF1285" evidence="2">
    <location>
        <begin position="94"/>
        <end position="186"/>
    </location>
</feature>
<name>A0ABW2BKC1_9HYPH</name>
<dbReference type="PIRSF" id="PIRSF029557">
    <property type="entry name" value="UCP029557"/>
    <property type="match status" value="1"/>
</dbReference>
<evidence type="ECO:0000313" key="3">
    <source>
        <dbReference type="EMBL" id="MFC6790441.1"/>
    </source>
</evidence>
<dbReference type="InterPro" id="IPR048342">
    <property type="entry name" value="DUF1285_C"/>
</dbReference>
<dbReference type="InterPro" id="IPR023361">
    <property type="entry name" value="DUF1285_beta_roll_sf"/>
</dbReference>
<evidence type="ECO:0000259" key="1">
    <source>
        <dbReference type="Pfam" id="PF06938"/>
    </source>
</evidence>
<keyword evidence="4" id="KW-1185">Reference proteome</keyword>
<accession>A0ABW2BKC1</accession>
<dbReference type="InterPro" id="IPR048341">
    <property type="entry name" value="DUF1285_N"/>
</dbReference>
<dbReference type="RefSeq" id="WP_378970208.1">
    <property type="nucleotide sequence ID" value="NZ_JBHSWN010000001.1"/>
</dbReference>
<dbReference type="InterPro" id="IPR010707">
    <property type="entry name" value="DUF1285"/>
</dbReference>
<feature type="domain" description="DUF1285" evidence="1">
    <location>
        <begin position="26"/>
        <end position="93"/>
    </location>
</feature>
<dbReference type="Pfam" id="PF06938">
    <property type="entry name" value="DUF1285_N"/>
    <property type="match status" value="1"/>
</dbReference>
<dbReference type="Gene3D" id="2.30.270.10">
    <property type="entry name" value="duf1285 protein"/>
    <property type="match status" value="1"/>
</dbReference>
<evidence type="ECO:0000259" key="2">
    <source>
        <dbReference type="Pfam" id="PF21028"/>
    </source>
</evidence>
<protein>
    <submittedName>
        <fullName evidence="3">DUF1285 domain-containing protein</fullName>
    </submittedName>
</protein>
<dbReference type="Gene3D" id="3.10.540.10">
    <property type="entry name" value="duf1285 like domain"/>
    <property type="match status" value="1"/>
</dbReference>
<dbReference type="Proteomes" id="UP001596292">
    <property type="component" value="Unassembled WGS sequence"/>
</dbReference>